<dbReference type="InterPro" id="IPR001245">
    <property type="entry name" value="Ser-Thr/Tyr_kinase_cat_dom"/>
</dbReference>
<keyword evidence="8" id="KW-0393">Immunoglobulin domain</keyword>
<evidence type="ECO:0000259" key="10">
    <source>
        <dbReference type="PROSITE" id="PS50011"/>
    </source>
</evidence>
<dbReference type="AlphaFoldDB" id="A0A4C1T3F0"/>
<evidence type="ECO:0000256" key="3">
    <source>
        <dbReference type="ARBA" id="ARBA00022989"/>
    </source>
</evidence>
<dbReference type="GO" id="GO:0030154">
    <property type="term" value="P:cell differentiation"/>
    <property type="evidence" value="ECO:0007669"/>
    <property type="project" value="TreeGrafter"/>
</dbReference>
<organism evidence="12 13">
    <name type="scientific">Eumeta variegata</name>
    <name type="common">Bagworm moth</name>
    <name type="synonym">Eumeta japonica</name>
    <dbReference type="NCBI Taxonomy" id="151549"/>
    <lineage>
        <taxon>Eukaryota</taxon>
        <taxon>Metazoa</taxon>
        <taxon>Ecdysozoa</taxon>
        <taxon>Arthropoda</taxon>
        <taxon>Hexapoda</taxon>
        <taxon>Insecta</taxon>
        <taxon>Pterygota</taxon>
        <taxon>Neoptera</taxon>
        <taxon>Endopterygota</taxon>
        <taxon>Lepidoptera</taxon>
        <taxon>Glossata</taxon>
        <taxon>Ditrysia</taxon>
        <taxon>Tineoidea</taxon>
        <taxon>Psychidae</taxon>
        <taxon>Oiketicinae</taxon>
        <taxon>Eumeta</taxon>
    </lineage>
</organism>
<evidence type="ECO:0000259" key="11">
    <source>
        <dbReference type="PROSITE" id="PS50835"/>
    </source>
</evidence>
<keyword evidence="7" id="KW-0325">Glycoprotein</keyword>
<keyword evidence="3 9" id="KW-1133">Transmembrane helix</keyword>
<comment type="subcellular location">
    <subcellularLocation>
        <location evidence="1">Membrane</location>
        <topology evidence="1">Single-pass membrane protein</topology>
    </subcellularLocation>
</comment>
<evidence type="ECO:0000256" key="8">
    <source>
        <dbReference type="ARBA" id="ARBA00023319"/>
    </source>
</evidence>
<dbReference type="PROSITE" id="PS00109">
    <property type="entry name" value="PROTEIN_KINASE_TYR"/>
    <property type="match status" value="1"/>
</dbReference>
<dbReference type="InterPro" id="IPR036383">
    <property type="entry name" value="TSP1_rpt_sf"/>
</dbReference>
<dbReference type="PROSITE" id="PS50092">
    <property type="entry name" value="TSP1"/>
    <property type="match status" value="1"/>
</dbReference>
<feature type="domain" description="Protein kinase" evidence="10">
    <location>
        <begin position="900"/>
        <end position="1244"/>
    </location>
</feature>
<dbReference type="Pfam" id="PF00090">
    <property type="entry name" value="TSP_1"/>
    <property type="match status" value="1"/>
</dbReference>
<keyword evidence="5" id="KW-1015">Disulfide bond</keyword>
<dbReference type="InterPro" id="IPR003599">
    <property type="entry name" value="Ig_sub"/>
</dbReference>
<evidence type="ECO:0000256" key="5">
    <source>
        <dbReference type="ARBA" id="ARBA00023157"/>
    </source>
</evidence>
<dbReference type="SUPFAM" id="SSF82895">
    <property type="entry name" value="TSP-1 type 1 repeat"/>
    <property type="match status" value="1"/>
</dbReference>
<gene>
    <name evidence="12" type="primary">csf1r</name>
    <name evidence="12" type="ORF">EVAR_78111_1</name>
</gene>
<dbReference type="GO" id="GO:0005829">
    <property type="term" value="C:cytosol"/>
    <property type="evidence" value="ECO:0007669"/>
    <property type="project" value="TreeGrafter"/>
</dbReference>
<evidence type="ECO:0000256" key="1">
    <source>
        <dbReference type="ARBA" id="ARBA00004167"/>
    </source>
</evidence>
<dbReference type="GO" id="GO:0016020">
    <property type="term" value="C:membrane"/>
    <property type="evidence" value="ECO:0007669"/>
    <property type="project" value="UniProtKB-SubCell"/>
</dbReference>
<dbReference type="GO" id="GO:0005524">
    <property type="term" value="F:ATP binding"/>
    <property type="evidence" value="ECO:0007669"/>
    <property type="project" value="InterPro"/>
</dbReference>
<feature type="domain" description="Ig-like" evidence="11">
    <location>
        <begin position="238"/>
        <end position="338"/>
    </location>
</feature>
<evidence type="ECO:0000256" key="7">
    <source>
        <dbReference type="ARBA" id="ARBA00023180"/>
    </source>
</evidence>
<dbReference type="InterPro" id="IPR036179">
    <property type="entry name" value="Ig-like_dom_sf"/>
</dbReference>
<dbReference type="InterPro" id="IPR020635">
    <property type="entry name" value="Tyr_kinase_cat_dom"/>
</dbReference>
<proteinExistence type="predicted"/>
<dbReference type="OrthoDB" id="1915767at2759"/>
<dbReference type="PROSITE" id="PS50011">
    <property type="entry name" value="PROTEIN_KINASE_DOM"/>
    <property type="match status" value="2"/>
</dbReference>
<dbReference type="SMART" id="SM00409">
    <property type="entry name" value="IG"/>
    <property type="match status" value="2"/>
</dbReference>
<evidence type="ECO:0000313" key="12">
    <source>
        <dbReference type="EMBL" id="GBP07978.1"/>
    </source>
</evidence>
<dbReference type="Pfam" id="PF07714">
    <property type="entry name" value="PK_Tyr_Ser-Thr"/>
    <property type="match status" value="3"/>
</dbReference>
<keyword evidence="13" id="KW-1185">Reference proteome</keyword>
<dbReference type="Gene3D" id="2.20.100.10">
    <property type="entry name" value="Thrombospondin type-1 (TSP1) repeat"/>
    <property type="match status" value="1"/>
</dbReference>
<name>A0A4C1T3F0_EUMVA</name>
<dbReference type="SUPFAM" id="SSF48726">
    <property type="entry name" value="Immunoglobulin"/>
    <property type="match status" value="1"/>
</dbReference>
<keyword evidence="4 9" id="KW-0472">Membrane</keyword>
<dbReference type="InterPro" id="IPR000884">
    <property type="entry name" value="TSP1_rpt"/>
</dbReference>
<keyword evidence="6 12" id="KW-0675">Receptor</keyword>
<sequence>MEMRSLRNMCEVFLKDTCRNSDVRERCGFKEDVVTRIEKSMFGHLERMNECRLTKQFYRANVGDGKVEPITVSGDTENYLAVTIGDEGNYIFIIRNDLPKAHTLTSRKFNYPLIVPDKWTRYDIFHNEHVLIVYRNDEAIMGWKPDVALVVYFFAMSCEKGWLLWTVNCAPPDIDSAPVDGGWSQWSEWHCSVTCGKGIGMRTRTCDNPKPNIFGKMCEGSALDTGPCSEFECGQISPETYDLIRWRLRHEYFSIRAAEGDEVSFVSPVDIIDRIRRESPLSDVRWTHKGTVLSMPTEKYSVVNDTITVKNVDQADGGTYLCLVYADDDTRTPLRAVVVAVEPSRTDKVLIEGSRMFLMCKTAPLPLVYTDLDIKLYLNNTLYSNTDVASPLTADGIRIRRVQFHHSGIWHCSVEQYDLGFRWVTAIYKVKVKERPSFLHHLMEDKLTRVIFGNMSSVNVIAVAIAIFVVFIIISVALGSQKVGSDGITTTYKALWKLDETKKLEVAFKTLQKEKANEHLKDFIELASKWACVQSSSIVRLYGITLSSPSAMVLEYLPYGPFDAYLRDNEEKVKPLHLKKVSTGLARALWDLSEAGIVHGYIRCCRLLLSSRDNDRITVKLSGPSLHTYGEQDVHWIPVEFFSDMSLARRSAAGDIWAFATTLWEIFSYGQSPAETNPVLMPEVKNDIYIYKQCWQADPHLRVRPQEIMRDLNHMLHREYVPIHEYEEPKIALEHVDNDETVSSGRFIPSEMSDAGSNKSLISMISSGVASTNGTVSSDQYDSSMGDNKSFNCLELPELPLLGVSGAHGAHLAHAPTVLTRTARWPGPASWRASSPRATPTSSRSPGLLEVTLLGLDPQQRIRVHKDDPTPFIVKIVCAMKKVMYAVILKSIGLVRVIKKAENCRSGLGNYGHVYKGWMERDNQESQDRKEIAAKKLSRKTNPALYEDFKNEMEIMKSLQHENVVEILGYSWEHGSDVLIVMEYLEQGSLYDYLKFQGDKVRKSHLIKYALDIAAVSEFLHLSRAETVERRLSERRLTERPLIRTVVRVGQHPLPRACLARASSAAVSAYLSRLVRLLLYSKGNDQAFTRLYSFKGMDYISAKNIVHRDLAARNILVVNMNHVKISDFGLARIIPKEENTYRIKTERLLPINWYAPESAVKPWHFSTKSDVWSYGVTAWEIFTRACVVVPKFDVKRPRERASEFTIPDECPSEIYRHLMKDCWELDPARRPKFIDLVHLCKRFYAEYK</sequence>
<dbReference type="GO" id="GO:0035556">
    <property type="term" value="P:intracellular signal transduction"/>
    <property type="evidence" value="ECO:0007669"/>
    <property type="project" value="TreeGrafter"/>
</dbReference>
<evidence type="ECO:0000256" key="4">
    <source>
        <dbReference type="ARBA" id="ARBA00023136"/>
    </source>
</evidence>
<dbReference type="GO" id="GO:0007259">
    <property type="term" value="P:cell surface receptor signaling pathway via JAK-STAT"/>
    <property type="evidence" value="ECO:0007669"/>
    <property type="project" value="TreeGrafter"/>
</dbReference>
<feature type="domain" description="Protein kinase" evidence="10">
    <location>
        <begin position="477"/>
        <end position="717"/>
    </location>
</feature>
<dbReference type="InterPro" id="IPR011009">
    <property type="entry name" value="Kinase-like_dom_sf"/>
</dbReference>
<dbReference type="Gene3D" id="2.60.40.10">
    <property type="entry name" value="Immunoglobulins"/>
    <property type="match status" value="1"/>
</dbReference>
<dbReference type="InterPro" id="IPR007110">
    <property type="entry name" value="Ig-like_dom"/>
</dbReference>
<dbReference type="PANTHER" id="PTHR45807">
    <property type="entry name" value="TYROSINE-PROTEIN KINASE HOPSCOTCH"/>
    <property type="match status" value="1"/>
</dbReference>
<dbReference type="PROSITE" id="PS50835">
    <property type="entry name" value="IG_LIKE"/>
    <property type="match status" value="1"/>
</dbReference>
<dbReference type="FunFam" id="2.20.100.10:FF:000001">
    <property type="entry name" value="semaphorin-5A isoform X1"/>
    <property type="match status" value="1"/>
</dbReference>
<dbReference type="InterPro" id="IPR051286">
    <property type="entry name" value="JAK"/>
</dbReference>
<evidence type="ECO:0000256" key="9">
    <source>
        <dbReference type="SAM" id="Phobius"/>
    </source>
</evidence>
<dbReference type="SUPFAM" id="SSF56112">
    <property type="entry name" value="Protein kinase-like (PK-like)"/>
    <property type="match status" value="3"/>
</dbReference>
<dbReference type="EMBL" id="BGZK01000028">
    <property type="protein sequence ID" value="GBP07978.1"/>
    <property type="molecule type" value="Genomic_DNA"/>
</dbReference>
<dbReference type="SMART" id="SM00209">
    <property type="entry name" value="TSP1"/>
    <property type="match status" value="1"/>
</dbReference>
<evidence type="ECO:0000256" key="6">
    <source>
        <dbReference type="ARBA" id="ARBA00023170"/>
    </source>
</evidence>
<dbReference type="SMART" id="SM00219">
    <property type="entry name" value="TyrKc"/>
    <property type="match status" value="1"/>
</dbReference>
<evidence type="ECO:0000256" key="2">
    <source>
        <dbReference type="ARBA" id="ARBA00022692"/>
    </source>
</evidence>
<dbReference type="InterPro" id="IPR000719">
    <property type="entry name" value="Prot_kinase_dom"/>
</dbReference>
<dbReference type="STRING" id="151549.A0A4C1T3F0"/>
<dbReference type="InterPro" id="IPR013783">
    <property type="entry name" value="Ig-like_fold"/>
</dbReference>
<dbReference type="GO" id="GO:0005126">
    <property type="term" value="F:cytokine receptor binding"/>
    <property type="evidence" value="ECO:0007669"/>
    <property type="project" value="TreeGrafter"/>
</dbReference>
<feature type="transmembrane region" description="Helical" evidence="9">
    <location>
        <begin position="458"/>
        <end position="478"/>
    </location>
</feature>
<dbReference type="GO" id="GO:0019199">
    <property type="term" value="F:transmembrane receptor protein kinase activity"/>
    <property type="evidence" value="ECO:0007669"/>
    <property type="project" value="UniProtKB-ARBA"/>
</dbReference>
<reference evidence="12 13" key="1">
    <citation type="journal article" date="2019" name="Commun. Biol.">
        <title>The bagworm genome reveals a unique fibroin gene that provides high tensile strength.</title>
        <authorList>
            <person name="Kono N."/>
            <person name="Nakamura H."/>
            <person name="Ohtoshi R."/>
            <person name="Tomita M."/>
            <person name="Numata K."/>
            <person name="Arakawa K."/>
        </authorList>
    </citation>
    <scope>NUCLEOTIDE SEQUENCE [LARGE SCALE GENOMIC DNA]</scope>
</reference>
<keyword evidence="2 9" id="KW-0812">Transmembrane</keyword>
<evidence type="ECO:0000313" key="13">
    <source>
        <dbReference type="Proteomes" id="UP000299102"/>
    </source>
</evidence>
<dbReference type="Gene3D" id="1.10.510.10">
    <property type="entry name" value="Transferase(Phosphotransferase) domain 1"/>
    <property type="match status" value="3"/>
</dbReference>
<comment type="caution">
    <text evidence="12">The sequence shown here is derived from an EMBL/GenBank/DDBJ whole genome shotgun (WGS) entry which is preliminary data.</text>
</comment>
<dbReference type="InterPro" id="IPR008266">
    <property type="entry name" value="Tyr_kinase_AS"/>
</dbReference>
<dbReference type="Proteomes" id="UP000299102">
    <property type="component" value="Unassembled WGS sequence"/>
</dbReference>
<protein>
    <submittedName>
        <fullName evidence="12">Macrophage colony-stimulating factor 1 receptor</fullName>
    </submittedName>
</protein>
<dbReference type="PANTHER" id="PTHR45807:SF7">
    <property type="entry name" value="TYROSINE-PROTEIN KINASE HOPSCOTCH"/>
    <property type="match status" value="1"/>
</dbReference>
<accession>A0A4C1T3F0</accession>
<dbReference type="GO" id="GO:0019221">
    <property type="term" value="P:cytokine-mediated signaling pathway"/>
    <property type="evidence" value="ECO:0007669"/>
    <property type="project" value="TreeGrafter"/>
</dbReference>
<dbReference type="GO" id="GO:0004715">
    <property type="term" value="F:non-membrane spanning protein tyrosine kinase activity"/>
    <property type="evidence" value="ECO:0007669"/>
    <property type="project" value="TreeGrafter"/>
</dbReference>